<keyword evidence="2" id="KW-1185">Reference proteome</keyword>
<proteinExistence type="predicted"/>
<dbReference type="Proteomes" id="UP000789831">
    <property type="component" value="Unassembled WGS sequence"/>
</dbReference>
<accession>A0A9N8VNR9</accession>
<sequence>MPTVVGVPTPRRFTLQITLEHQPEHIICEYCKIFLDECDDFDLLNNRSIRDDDEIKHDKDYLTHINYYRGVVTKLFREEFLPEKVRIPQNRMQLSKFIPSPLPYTPITYEELKAFALAPTKDTIKDWVVCVDDLGV</sequence>
<dbReference type="OrthoDB" id="10663164at2759"/>
<reference evidence="1" key="1">
    <citation type="submission" date="2021-06" db="EMBL/GenBank/DDBJ databases">
        <authorList>
            <person name="Kallberg Y."/>
            <person name="Tangrot J."/>
            <person name="Rosling A."/>
        </authorList>
    </citation>
    <scope>NUCLEOTIDE SEQUENCE</scope>
    <source>
        <strain evidence="1">MT106</strain>
    </source>
</reference>
<dbReference type="AlphaFoldDB" id="A0A9N8VNR9"/>
<evidence type="ECO:0000313" key="1">
    <source>
        <dbReference type="EMBL" id="CAG8461603.1"/>
    </source>
</evidence>
<gene>
    <name evidence="1" type="ORF">AGERDE_LOCUS2282</name>
</gene>
<organism evidence="1 2">
    <name type="scientific">Ambispora gerdemannii</name>
    <dbReference type="NCBI Taxonomy" id="144530"/>
    <lineage>
        <taxon>Eukaryota</taxon>
        <taxon>Fungi</taxon>
        <taxon>Fungi incertae sedis</taxon>
        <taxon>Mucoromycota</taxon>
        <taxon>Glomeromycotina</taxon>
        <taxon>Glomeromycetes</taxon>
        <taxon>Archaeosporales</taxon>
        <taxon>Ambisporaceae</taxon>
        <taxon>Ambispora</taxon>
    </lineage>
</organism>
<comment type="caution">
    <text evidence="1">The sequence shown here is derived from an EMBL/GenBank/DDBJ whole genome shotgun (WGS) entry which is preliminary data.</text>
</comment>
<name>A0A9N8VNR9_9GLOM</name>
<protein>
    <submittedName>
        <fullName evidence="1">9413_t:CDS:1</fullName>
    </submittedName>
</protein>
<evidence type="ECO:0000313" key="2">
    <source>
        <dbReference type="Proteomes" id="UP000789831"/>
    </source>
</evidence>
<dbReference type="EMBL" id="CAJVPL010000185">
    <property type="protein sequence ID" value="CAG8461603.1"/>
    <property type="molecule type" value="Genomic_DNA"/>
</dbReference>